<dbReference type="InterPro" id="IPR029069">
    <property type="entry name" value="HotDog_dom_sf"/>
</dbReference>
<accession>A0A1G2PX33</accession>
<dbReference type="CDD" id="cd03443">
    <property type="entry name" value="PaaI_thioesterase"/>
    <property type="match status" value="1"/>
</dbReference>
<dbReference type="AlphaFoldDB" id="A0A1G2PX33"/>
<comment type="caution">
    <text evidence="1">The sequence shown here is derived from an EMBL/GenBank/DDBJ whole genome shotgun (WGS) entry which is preliminary data.</text>
</comment>
<evidence type="ECO:0008006" key="3">
    <source>
        <dbReference type="Google" id="ProtNLM"/>
    </source>
</evidence>
<reference evidence="1 2" key="1">
    <citation type="journal article" date="2016" name="Nat. Commun.">
        <title>Thousands of microbial genomes shed light on interconnected biogeochemical processes in an aquifer system.</title>
        <authorList>
            <person name="Anantharaman K."/>
            <person name="Brown C.T."/>
            <person name="Hug L.A."/>
            <person name="Sharon I."/>
            <person name="Castelle C.J."/>
            <person name="Probst A.J."/>
            <person name="Thomas B.C."/>
            <person name="Singh A."/>
            <person name="Wilkins M.J."/>
            <person name="Karaoz U."/>
            <person name="Brodie E.L."/>
            <person name="Williams K.H."/>
            <person name="Hubbard S.S."/>
            <person name="Banfield J.F."/>
        </authorList>
    </citation>
    <scope>NUCLEOTIDE SEQUENCE [LARGE SCALE GENOMIC DNA]</scope>
</reference>
<protein>
    <recommendedName>
        <fullName evidence="3">Thioesterase</fullName>
    </recommendedName>
</protein>
<organism evidence="1 2">
    <name type="scientific">Candidatus Terrybacteria bacterium RIFCSPLOWO2_01_FULL_40_23</name>
    <dbReference type="NCBI Taxonomy" id="1802366"/>
    <lineage>
        <taxon>Bacteria</taxon>
        <taxon>Candidatus Terryibacteriota</taxon>
    </lineage>
</organism>
<dbReference type="Gene3D" id="3.10.129.10">
    <property type="entry name" value="Hotdog Thioesterase"/>
    <property type="match status" value="1"/>
</dbReference>
<proteinExistence type="predicted"/>
<name>A0A1G2PX33_9BACT</name>
<evidence type="ECO:0000313" key="1">
    <source>
        <dbReference type="EMBL" id="OHA52171.1"/>
    </source>
</evidence>
<sequence length="159" mass="17990">MTKPRAFQDYFPRMTCFGCGPNNRSGLKIKSFWTEDGLNVICSWKPKITHSSGMPNVLQGGIIATLIDCHSIWTAIAYDYRDENRSFGTEPMPGYVTGTFNEIRLMRPTPLDAKIVLCARVINKLRKKAIIHCELFADGVLCAKGEITAIRLEESRYIR</sequence>
<evidence type="ECO:0000313" key="2">
    <source>
        <dbReference type="Proteomes" id="UP000176951"/>
    </source>
</evidence>
<dbReference type="EMBL" id="MHSW01000012">
    <property type="protein sequence ID" value="OHA52171.1"/>
    <property type="molecule type" value="Genomic_DNA"/>
</dbReference>
<dbReference type="SUPFAM" id="SSF54637">
    <property type="entry name" value="Thioesterase/thiol ester dehydrase-isomerase"/>
    <property type="match status" value="1"/>
</dbReference>
<gene>
    <name evidence="1" type="ORF">A3A97_04650</name>
</gene>
<dbReference type="Proteomes" id="UP000176951">
    <property type="component" value="Unassembled WGS sequence"/>
</dbReference>